<dbReference type="Proteomes" id="UP001266305">
    <property type="component" value="Unassembled WGS sequence"/>
</dbReference>
<protein>
    <submittedName>
        <fullName evidence="3">Transport and Golgi organization protein 1</fullName>
    </submittedName>
</protein>
<dbReference type="InterPro" id="IPR051500">
    <property type="entry name" value="cTAGE_MIA/OTOR"/>
</dbReference>
<evidence type="ECO:0000313" key="4">
    <source>
        <dbReference type="Proteomes" id="UP001266305"/>
    </source>
</evidence>
<feature type="compositionally biased region" description="Polar residues" evidence="2">
    <location>
        <begin position="14"/>
        <end position="26"/>
    </location>
</feature>
<feature type="region of interest" description="Disordered" evidence="2">
    <location>
        <begin position="1"/>
        <end position="28"/>
    </location>
</feature>
<dbReference type="PANTHER" id="PTHR23158">
    <property type="entry name" value="MELANOMA INHIBITORY ACTIVITY-RELATED"/>
    <property type="match status" value="1"/>
</dbReference>
<accession>A0ABQ9TQD9</accession>
<name>A0ABQ9TQD9_SAGOE</name>
<dbReference type="PANTHER" id="PTHR23158:SF54">
    <property type="entry name" value="TRANSPORT AND GOLGI ORGANIZATION PROTEIN 1 HOMOLOG"/>
    <property type="match status" value="1"/>
</dbReference>
<proteinExistence type="predicted"/>
<comment type="caution">
    <text evidence="3">The sequence shown here is derived from an EMBL/GenBank/DDBJ whole genome shotgun (WGS) entry which is preliminary data.</text>
</comment>
<sequence length="79" mass="8844">MLQEKLKVPESENNKTSNSSQVSNEQPKTDAYKLLKKAMTLDLKTKFGSTTDALISDDETTRLVTSLEDDFDEDLDAES</sequence>
<evidence type="ECO:0000256" key="1">
    <source>
        <dbReference type="ARBA" id="ARBA00023054"/>
    </source>
</evidence>
<organism evidence="3 4">
    <name type="scientific">Saguinus oedipus</name>
    <name type="common">Cotton-top tamarin</name>
    <name type="synonym">Oedipomidas oedipus</name>
    <dbReference type="NCBI Taxonomy" id="9490"/>
    <lineage>
        <taxon>Eukaryota</taxon>
        <taxon>Metazoa</taxon>
        <taxon>Chordata</taxon>
        <taxon>Craniata</taxon>
        <taxon>Vertebrata</taxon>
        <taxon>Euteleostomi</taxon>
        <taxon>Mammalia</taxon>
        <taxon>Eutheria</taxon>
        <taxon>Euarchontoglires</taxon>
        <taxon>Primates</taxon>
        <taxon>Haplorrhini</taxon>
        <taxon>Platyrrhini</taxon>
        <taxon>Cebidae</taxon>
        <taxon>Callitrichinae</taxon>
        <taxon>Saguinus</taxon>
    </lineage>
</organism>
<evidence type="ECO:0000313" key="3">
    <source>
        <dbReference type="EMBL" id="KAK2086725.1"/>
    </source>
</evidence>
<evidence type="ECO:0000256" key="2">
    <source>
        <dbReference type="SAM" id="MobiDB-lite"/>
    </source>
</evidence>
<gene>
    <name evidence="3" type="primary">MIA3_5</name>
    <name evidence="3" type="ORF">P7K49_036150</name>
</gene>
<keyword evidence="4" id="KW-1185">Reference proteome</keyword>
<dbReference type="EMBL" id="JASSZA010000020">
    <property type="protein sequence ID" value="KAK2086725.1"/>
    <property type="molecule type" value="Genomic_DNA"/>
</dbReference>
<reference evidence="3 4" key="1">
    <citation type="submission" date="2023-05" db="EMBL/GenBank/DDBJ databases">
        <title>B98-5 Cell Line De Novo Hybrid Assembly: An Optical Mapping Approach.</title>
        <authorList>
            <person name="Kananen K."/>
            <person name="Auerbach J.A."/>
            <person name="Kautto E."/>
            <person name="Blachly J.S."/>
        </authorList>
    </citation>
    <scope>NUCLEOTIDE SEQUENCE [LARGE SCALE GENOMIC DNA]</scope>
    <source>
        <strain evidence="3">B95-8</strain>
        <tissue evidence="3">Cell line</tissue>
    </source>
</reference>
<keyword evidence="1" id="KW-0175">Coiled coil</keyword>
<feature type="compositionally biased region" description="Basic and acidic residues" evidence="2">
    <location>
        <begin position="1"/>
        <end position="13"/>
    </location>
</feature>